<protein>
    <submittedName>
        <fullName evidence="3">Uncharacterized protein</fullName>
    </submittedName>
</protein>
<feature type="coiled-coil region" evidence="1">
    <location>
        <begin position="352"/>
        <end position="400"/>
    </location>
</feature>
<reference evidence="3 4" key="1">
    <citation type="submission" date="2019-10" db="EMBL/GenBank/DDBJ databases">
        <authorList>
            <person name="Palmer J.M."/>
        </authorList>
    </citation>
    <scope>NUCLEOTIDE SEQUENCE [LARGE SCALE GENOMIC DNA]</scope>
    <source>
        <strain evidence="3 4">TWF696</strain>
    </source>
</reference>
<evidence type="ECO:0000313" key="3">
    <source>
        <dbReference type="EMBL" id="KAK6338112.1"/>
    </source>
</evidence>
<dbReference type="AlphaFoldDB" id="A0AAV9U938"/>
<proteinExistence type="predicted"/>
<evidence type="ECO:0000313" key="4">
    <source>
        <dbReference type="Proteomes" id="UP001375240"/>
    </source>
</evidence>
<keyword evidence="4" id="KW-1185">Reference proteome</keyword>
<organism evidence="3 4">
    <name type="scientific">Orbilia brochopaga</name>
    <dbReference type="NCBI Taxonomy" id="3140254"/>
    <lineage>
        <taxon>Eukaryota</taxon>
        <taxon>Fungi</taxon>
        <taxon>Dikarya</taxon>
        <taxon>Ascomycota</taxon>
        <taxon>Pezizomycotina</taxon>
        <taxon>Orbiliomycetes</taxon>
        <taxon>Orbiliales</taxon>
        <taxon>Orbiliaceae</taxon>
        <taxon>Orbilia</taxon>
    </lineage>
</organism>
<evidence type="ECO:0000256" key="2">
    <source>
        <dbReference type="SAM" id="MobiDB-lite"/>
    </source>
</evidence>
<accession>A0AAV9U938</accession>
<dbReference type="EMBL" id="JAVHNQ010000010">
    <property type="protein sequence ID" value="KAK6338112.1"/>
    <property type="molecule type" value="Genomic_DNA"/>
</dbReference>
<keyword evidence="1" id="KW-0175">Coiled coil</keyword>
<name>A0AAV9U938_9PEZI</name>
<dbReference type="PANTHER" id="PTHR33488:SF2">
    <property type="entry name" value="EARLY ENDOSOME ANTIGEN 1-LIKE"/>
    <property type="match status" value="1"/>
</dbReference>
<gene>
    <name evidence="3" type="ORF">TWF696_001583</name>
</gene>
<dbReference type="Proteomes" id="UP001375240">
    <property type="component" value="Unassembled WGS sequence"/>
</dbReference>
<feature type="region of interest" description="Disordered" evidence="2">
    <location>
        <begin position="1"/>
        <end position="22"/>
    </location>
</feature>
<feature type="coiled-coil region" evidence="1">
    <location>
        <begin position="231"/>
        <end position="265"/>
    </location>
</feature>
<comment type="caution">
    <text evidence="3">The sequence shown here is derived from an EMBL/GenBank/DDBJ whole genome shotgun (WGS) entry which is preliminary data.</text>
</comment>
<evidence type="ECO:0000256" key="1">
    <source>
        <dbReference type="SAM" id="Coils"/>
    </source>
</evidence>
<dbReference type="PANTHER" id="PTHR33488">
    <property type="entry name" value="ZGC:162509"/>
    <property type="match status" value="1"/>
</dbReference>
<sequence>MNSKSDAENTHSGDENDPPRDPRAAYALTIQRVCKAAVREIQDKVNANGDWKGPVMAAPWAIGTMAILLKTAGLDAAAGLEIESQEVRDERGEKVLGKLPSRYFHTNLQHCSDLGRLAFLEAQNGMNQIRATARSMIVEEGTISYIIELLEDPEEAKENLLPEIDNIKRMAQKCLQNAQNIQAKFDYWHHVIMHLKQTSLSRRGQVFDDLRHTEAQKWETAANELKYQEKAKASEDKTKILEEALKEARREVSRAEREVDRLKTIPITPEPRYLEELARVRSMIPDTPPPVKDRGLVTMVRDTFLGQSEKDWAEDGNLHKSHAERLLKLEAEAMTKAQAQRERERKAAADRLSNAQAMEDKWIAELKETRNELSAERDRLAETRADLARTQGELKKLVSKERTLGDIMEVLQSSAEMLGKLKGYVEQLVAFFQANVAGIDSSIDESVKMFVKQVERGVKKGANEEVEAIRLTSLTKKRVLSLALQMQGRFAAISRIASGYVAISGEYIRPTINEMEILALSTDAEWERQQALFDARCARVADDIARVAGETDLQVQGDIRRHINLLQQRAIEAADLG</sequence>